<dbReference type="KEGG" id="aram:KAR29_12910"/>
<sequence>MTVIRHDGTFDGLLCALDEALRSGGDGVAPAEEGLRLFSRTVDSDGERARRFAESLARASSGEVLRRLLLASLSSTPCGDGLFVAYCRRAFAVGEAVLGDHGAPSVRAVEGLARSVGVEAHRLTGFLRFSFRKTFWYAPCEPDHDVLPLLGRHFARRFPDDDRIVHDLRRERSALCRGGLWKIVPLARSASLPDENEPGFARLWQIYFAATTNGARRNEKLQRSRMPRRYWKHLVEDPGGTAPEGGESL</sequence>
<dbReference type="RefSeq" id="WP_274373404.1">
    <property type="nucleotide sequence ID" value="NZ_CP072943.1"/>
</dbReference>
<protein>
    <submittedName>
        <fullName evidence="2">TIGR03915 family putative DNA repair protein</fullName>
    </submittedName>
</protein>
<dbReference type="AlphaFoldDB" id="A0A9Q7AD63"/>
<keyword evidence="3" id="KW-1185">Reference proteome</keyword>
<evidence type="ECO:0000259" key="1">
    <source>
        <dbReference type="Pfam" id="PF13566"/>
    </source>
</evidence>
<evidence type="ECO:0000313" key="3">
    <source>
        <dbReference type="Proteomes" id="UP000671879"/>
    </source>
</evidence>
<dbReference type="Proteomes" id="UP000671879">
    <property type="component" value="Chromosome"/>
</dbReference>
<feature type="domain" description="DUF4130" evidence="1">
    <location>
        <begin position="83"/>
        <end position="236"/>
    </location>
</feature>
<dbReference type="NCBIfam" id="TIGR03915">
    <property type="entry name" value="SAM_7_link_chp"/>
    <property type="match status" value="1"/>
</dbReference>
<evidence type="ECO:0000313" key="2">
    <source>
        <dbReference type="EMBL" id="QTX32189.1"/>
    </source>
</evidence>
<gene>
    <name evidence="2" type="ORF">KAR29_12910</name>
</gene>
<dbReference type="Pfam" id="PF13566">
    <property type="entry name" value="DUF4130"/>
    <property type="match status" value="1"/>
</dbReference>
<name>A0A9Q7AD63_9BACT</name>
<accession>A0A9Q7AD63</accession>
<reference evidence="3" key="1">
    <citation type="submission" date="2021-04" db="EMBL/GenBank/DDBJ databases">
        <title>A novel Synergistetes isolate from a pyrite-forming mixed culture.</title>
        <authorList>
            <person name="Bunk B."/>
            <person name="Sproer C."/>
            <person name="Spring S."/>
            <person name="Pester M."/>
        </authorList>
    </citation>
    <scope>NUCLEOTIDE SEQUENCE [LARGE SCALE GENOMIC DNA]</scope>
    <source>
        <strain evidence="3">J.5.4.2-T.3.5.2</strain>
    </source>
</reference>
<dbReference type="EMBL" id="CP072943">
    <property type="protein sequence ID" value="QTX32189.1"/>
    <property type="molecule type" value="Genomic_DNA"/>
</dbReference>
<organism evidence="2 3">
    <name type="scientific">Aminithiophilus ramosus</name>
    <dbReference type="NCBI Taxonomy" id="3029084"/>
    <lineage>
        <taxon>Bacteria</taxon>
        <taxon>Thermotogati</taxon>
        <taxon>Synergistota</taxon>
        <taxon>Synergistia</taxon>
        <taxon>Synergistales</taxon>
        <taxon>Aminithiophilaceae</taxon>
        <taxon>Aminithiophilus</taxon>
    </lineage>
</organism>
<dbReference type="InterPro" id="IPR025404">
    <property type="entry name" value="DUF4130"/>
</dbReference>
<dbReference type="InterPro" id="IPR023875">
    <property type="entry name" value="DNA_repair_put"/>
</dbReference>
<proteinExistence type="predicted"/>